<dbReference type="Proteomes" id="UP001501074">
    <property type="component" value="Unassembled WGS sequence"/>
</dbReference>
<dbReference type="Pfam" id="PF13548">
    <property type="entry name" value="DUF4126"/>
    <property type="match status" value="1"/>
</dbReference>
<evidence type="ECO:0000313" key="4">
    <source>
        <dbReference type="Proteomes" id="UP001501074"/>
    </source>
</evidence>
<organism evidence="3 4">
    <name type="scientific">Kineosporia mesophila</name>
    <dbReference type="NCBI Taxonomy" id="566012"/>
    <lineage>
        <taxon>Bacteria</taxon>
        <taxon>Bacillati</taxon>
        <taxon>Actinomycetota</taxon>
        <taxon>Actinomycetes</taxon>
        <taxon>Kineosporiales</taxon>
        <taxon>Kineosporiaceae</taxon>
        <taxon>Kineosporia</taxon>
    </lineage>
</organism>
<sequence length="203" mass="21580">MIAALTGSGLAAAAGLNAWIPFVLVAMVARLTEVIALPTEYDWVTSNWAIGIGALLLVAELVLDKVPVVDHMNDVVQTLVRPTIGGLISSATFSAQNLDNSQWMRDNPWAGAVIGVAVAGLTHATKSAVRPVVNVSTAGFGAPVISTVEDVISVVVSVLAIFAPVVILVVLVLMVWAMVSIWRRWASRRHRKLDRTQELPVGT</sequence>
<name>A0ABP6YYM4_9ACTN</name>
<evidence type="ECO:0000259" key="2">
    <source>
        <dbReference type="Pfam" id="PF13548"/>
    </source>
</evidence>
<dbReference type="EMBL" id="BAAAZO010000001">
    <property type="protein sequence ID" value="GAA3593122.1"/>
    <property type="molecule type" value="Genomic_DNA"/>
</dbReference>
<evidence type="ECO:0000313" key="3">
    <source>
        <dbReference type="EMBL" id="GAA3593122.1"/>
    </source>
</evidence>
<accession>A0ABP6YYM4</accession>
<proteinExistence type="predicted"/>
<keyword evidence="1" id="KW-0812">Transmembrane</keyword>
<keyword evidence="4" id="KW-1185">Reference proteome</keyword>
<dbReference type="RefSeq" id="WP_231488403.1">
    <property type="nucleotide sequence ID" value="NZ_BAAAZO010000001.1"/>
</dbReference>
<keyword evidence="1" id="KW-0472">Membrane</keyword>
<feature type="domain" description="DUF4126" evidence="2">
    <location>
        <begin position="5"/>
        <end position="184"/>
    </location>
</feature>
<evidence type="ECO:0000256" key="1">
    <source>
        <dbReference type="SAM" id="Phobius"/>
    </source>
</evidence>
<reference evidence="4" key="1">
    <citation type="journal article" date="2019" name="Int. J. Syst. Evol. Microbiol.">
        <title>The Global Catalogue of Microorganisms (GCM) 10K type strain sequencing project: providing services to taxonomists for standard genome sequencing and annotation.</title>
        <authorList>
            <consortium name="The Broad Institute Genomics Platform"/>
            <consortium name="The Broad Institute Genome Sequencing Center for Infectious Disease"/>
            <person name="Wu L."/>
            <person name="Ma J."/>
        </authorList>
    </citation>
    <scope>NUCLEOTIDE SEQUENCE [LARGE SCALE GENOMIC DNA]</scope>
    <source>
        <strain evidence="4">JCM 16902</strain>
    </source>
</reference>
<feature type="transmembrane region" description="Helical" evidence="1">
    <location>
        <begin position="154"/>
        <end position="182"/>
    </location>
</feature>
<protein>
    <submittedName>
        <fullName evidence="3">DUF4126 domain-containing protein</fullName>
    </submittedName>
</protein>
<comment type="caution">
    <text evidence="3">The sequence shown here is derived from an EMBL/GenBank/DDBJ whole genome shotgun (WGS) entry which is preliminary data.</text>
</comment>
<keyword evidence="1" id="KW-1133">Transmembrane helix</keyword>
<dbReference type="InterPro" id="IPR025196">
    <property type="entry name" value="DUF4126"/>
</dbReference>
<gene>
    <name evidence="3" type="ORF">GCM10022223_04940</name>
</gene>